<dbReference type="RefSeq" id="WP_088859077.1">
    <property type="nucleotide sequence ID" value="NZ_CP014863.1"/>
</dbReference>
<reference evidence="1 2" key="1">
    <citation type="submission" date="2016-03" db="EMBL/GenBank/DDBJ databases">
        <title>Complete genome sequence of Thermococcus profundus strain DT5432.</title>
        <authorList>
            <person name="Oger P.M."/>
        </authorList>
    </citation>
    <scope>NUCLEOTIDE SEQUENCE [LARGE SCALE GENOMIC DNA]</scope>
    <source>
        <strain evidence="1 2">DT 5432</strain>
        <plasmid evidence="2">Plasmid</plasmid>
    </source>
</reference>
<organism evidence="1 2">
    <name type="scientific">Thermococcus profundus</name>
    <dbReference type="NCBI Taxonomy" id="49899"/>
    <lineage>
        <taxon>Archaea</taxon>
        <taxon>Methanobacteriati</taxon>
        <taxon>Methanobacteriota</taxon>
        <taxon>Thermococci</taxon>
        <taxon>Thermococcales</taxon>
        <taxon>Thermococcaceae</taxon>
        <taxon>Thermococcus</taxon>
    </lineage>
</organism>
<proteinExistence type="predicted"/>
<dbReference type="Proteomes" id="UP000250179">
    <property type="component" value="Plasmid unnamed"/>
</dbReference>
<dbReference type="GeneID" id="33320889"/>
<evidence type="ECO:0000313" key="1">
    <source>
        <dbReference type="EMBL" id="ASJ03818.1"/>
    </source>
</evidence>
<dbReference type="EMBL" id="CP014863">
    <property type="protein sequence ID" value="ASJ03818.1"/>
    <property type="molecule type" value="Genomic_DNA"/>
</dbReference>
<protein>
    <submittedName>
        <fullName evidence="1">Uncharacterized protein</fullName>
    </submittedName>
</protein>
<sequence>MTRLVDNRLGGIFKTFGSKALEAIGGVVKTGSKSWYYDFSDNPTANTARDKPLRMTRKPPYEFQLPKNTRINPTNNTGIWLTKYDLLLTLNNTHYLISYNPKNFGVFKVQIVQDVEKTRIFALAHIAKAAPVLAEKKSHTMVFHLTAFTTQDLAFFQAKQRAWTKYSRQYKRLGIPIPKTGPSVLREYIQVDMNSIGPETLGAALRNKEAGRALWPFLVQLKKSLARVKFKALIRDLDEDTAKLLLAEAIERGSAYKKANSEEVSITAEVDEIAREYGIKASLEKLARVLGGYTKYERDVNGVIRKVLKVSKEVIGSVVTMLELLAKPSAGTAVGPLVEAVNTVLREVFLMGVVVPNNSRGENSLVTIG</sequence>
<geneLocation type="plasmid" evidence="2"/>
<dbReference type="AlphaFoldDB" id="A0A2Z2MPK8"/>
<evidence type="ECO:0000313" key="2">
    <source>
        <dbReference type="Proteomes" id="UP000250179"/>
    </source>
</evidence>
<name>A0A2Z2MPK8_THEPR</name>
<accession>A0A2Z2MPK8</accession>
<keyword evidence="2" id="KW-1185">Reference proteome</keyword>
<keyword evidence="1" id="KW-0614">Plasmid</keyword>
<gene>
    <name evidence="1" type="ORF">A3L09_10695</name>
</gene>
<dbReference type="KEGG" id="tprf:A3L09_10695"/>